<gene>
    <name evidence="2" type="ORF">AXW67_36950</name>
</gene>
<accession>A0A176ZI62</accession>
<dbReference type="Proteomes" id="UP000077173">
    <property type="component" value="Unassembled WGS sequence"/>
</dbReference>
<reference evidence="2 3" key="1">
    <citation type="submission" date="2016-02" db="EMBL/GenBank/DDBJ databases">
        <title>Draft genome sequence of the strain BR 10247T Bradyrhizobium neotropicale isolated from nodules of Centrolobium paraense.</title>
        <authorList>
            <person name="Simoes-Araujo J.L."/>
            <person name="Barauna A.C."/>
            <person name="Silva K."/>
            <person name="Zilli J.E."/>
        </authorList>
    </citation>
    <scope>NUCLEOTIDE SEQUENCE [LARGE SCALE GENOMIC DNA]</scope>
    <source>
        <strain evidence="2 3">BR 10247</strain>
    </source>
</reference>
<organism evidence="2 3">
    <name type="scientific">Bradyrhizobium neotropicale</name>
    <dbReference type="NCBI Taxonomy" id="1497615"/>
    <lineage>
        <taxon>Bacteria</taxon>
        <taxon>Pseudomonadati</taxon>
        <taxon>Pseudomonadota</taxon>
        <taxon>Alphaproteobacteria</taxon>
        <taxon>Hyphomicrobiales</taxon>
        <taxon>Nitrobacteraceae</taxon>
        <taxon>Bradyrhizobium</taxon>
    </lineage>
</organism>
<protein>
    <submittedName>
        <fullName evidence="2">Uncharacterized protein</fullName>
    </submittedName>
</protein>
<feature type="signal peptide" evidence="1">
    <location>
        <begin position="1"/>
        <end position="23"/>
    </location>
</feature>
<dbReference type="RefSeq" id="WP_063676976.1">
    <property type="nucleotide sequence ID" value="NZ_LSEF01000025.1"/>
</dbReference>
<proteinExistence type="predicted"/>
<evidence type="ECO:0000313" key="3">
    <source>
        <dbReference type="Proteomes" id="UP000077173"/>
    </source>
</evidence>
<dbReference type="AlphaFoldDB" id="A0A176ZI62"/>
<comment type="caution">
    <text evidence="2">The sequence shown here is derived from an EMBL/GenBank/DDBJ whole genome shotgun (WGS) entry which is preliminary data.</text>
</comment>
<keyword evidence="1" id="KW-0732">Signal</keyword>
<evidence type="ECO:0000313" key="2">
    <source>
        <dbReference type="EMBL" id="OAF19466.1"/>
    </source>
</evidence>
<evidence type="ECO:0000256" key="1">
    <source>
        <dbReference type="SAM" id="SignalP"/>
    </source>
</evidence>
<feature type="chain" id="PRO_5008055966" evidence="1">
    <location>
        <begin position="24"/>
        <end position="113"/>
    </location>
</feature>
<sequence length="113" mass="11859">MTSTAKRYIVPLILLCATSSAHASSCTGAITRTQAQLDLAIEHNAGSHGWKPESLNALRSYQPTPRSLAAAENGNGPDFTGALDSLARARAADRAGNTAACNRELARARAVLR</sequence>
<keyword evidence="3" id="KW-1185">Reference proteome</keyword>
<name>A0A176ZI62_9BRAD</name>
<dbReference type="EMBL" id="LSEF01000025">
    <property type="protein sequence ID" value="OAF19466.1"/>
    <property type="molecule type" value="Genomic_DNA"/>
</dbReference>
<dbReference type="GeneID" id="32584370"/>